<dbReference type="SMART" id="SM00448">
    <property type="entry name" value="REC"/>
    <property type="match status" value="1"/>
</dbReference>
<protein>
    <submittedName>
        <fullName evidence="4">Chemotaxis protein CheV</fullName>
    </submittedName>
</protein>
<dbReference type="GO" id="GO:0006935">
    <property type="term" value="P:chemotaxis"/>
    <property type="evidence" value="ECO:0007669"/>
    <property type="project" value="InterPro"/>
</dbReference>
<dbReference type="InterPro" id="IPR001789">
    <property type="entry name" value="Sig_transdc_resp-reg_receiver"/>
</dbReference>
<dbReference type="PROSITE" id="PS50110">
    <property type="entry name" value="RESPONSE_REGULATORY"/>
    <property type="match status" value="1"/>
</dbReference>
<dbReference type="PANTHER" id="PTHR47233:SF3">
    <property type="entry name" value="CHEMOTAXIS PROTEIN CHEV"/>
    <property type="match status" value="1"/>
</dbReference>
<keyword evidence="1" id="KW-0597">Phosphoprotein</keyword>
<dbReference type="AlphaFoldDB" id="A0A7K3NKS3"/>
<dbReference type="Proteomes" id="UP000469724">
    <property type="component" value="Unassembled WGS sequence"/>
</dbReference>
<evidence type="ECO:0000259" key="2">
    <source>
        <dbReference type="PROSITE" id="PS50110"/>
    </source>
</evidence>
<comment type="caution">
    <text evidence="4">The sequence shown here is derived from an EMBL/GenBank/DDBJ whole genome shotgun (WGS) entry which is preliminary data.</text>
</comment>
<dbReference type="Gene3D" id="2.30.30.40">
    <property type="entry name" value="SH3 Domains"/>
    <property type="match status" value="1"/>
</dbReference>
<organism evidence="4 5">
    <name type="scientific">Desulfolutivibrio sulfodismutans</name>
    <dbReference type="NCBI Taxonomy" id="63561"/>
    <lineage>
        <taxon>Bacteria</taxon>
        <taxon>Pseudomonadati</taxon>
        <taxon>Thermodesulfobacteriota</taxon>
        <taxon>Desulfovibrionia</taxon>
        <taxon>Desulfovibrionales</taxon>
        <taxon>Desulfovibrionaceae</taxon>
        <taxon>Desulfolutivibrio</taxon>
    </lineage>
</organism>
<feature type="domain" description="CheW-like" evidence="3">
    <location>
        <begin position="14"/>
        <end position="159"/>
    </location>
</feature>
<dbReference type="InterPro" id="IPR011006">
    <property type="entry name" value="CheY-like_superfamily"/>
</dbReference>
<dbReference type="InterPro" id="IPR024181">
    <property type="entry name" value="Chemotax_regulator_CheV"/>
</dbReference>
<evidence type="ECO:0000256" key="1">
    <source>
        <dbReference type="PROSITE-ProRule" id="PRU00169"/>
    </source>
</evidence>
<evidence type="ECO:0000259" key="3">
    <source>
        <dbReference type="PROSITE" id="PS50851"/>
    </source>
</evidence>
<gene>
    <name evidence="4" type="ORF">G3N56_06660</name>
</gene>
<dbReference type="Pfam" id="PF01584">
    <property type="entry name" value="CheW"/>
    <property type="match status" value="1"/>
</dbReference>
<dbReference type="GO" id="GO:0000160">
    <property type="term" value="P:phosphorelay signal transduction system"/>
    <property type="evidence" value="ECO:0007669"/>
    <property type="project" value="InterPro"/>
</dbReference>
<feature type="domain" description="Response regulatory" evidence="2">
    <location>
        <begin position="176"/>
        <end position="305"/>
    </location>
</feature>
<dbReference type="Pfam" id="PF00072">
    <property type="entry name" value="Response_reg"/>
    <property type="match status" value="1"/>
</dbReference>
<dbReference type="Gene3D" id="3.40.50.2300">
    <property type="match status" value="1"/>
</dbReference>
<evidence type="ECO:0000313" key="4">
    <source>
        <dbReference type="EMBL" id="NDY56423.1"/>
    </source>
</evidence>
<dbReference type="Gene3D" id="2.40.50.180">
    <property type="entry name" value="CheA-289, Domain 4"/>
    <property type="match status" value="1"/>
</dbReference>
<name>A0A7K3NKS3_9BACT</name>
<dbReference type="PROSITE" id="PS50851">
    <property type="entry name" value="CHEW"/>
    <property type="match status" value="1"/>
</dbReference>
<dbReference type="RefSeq" id="WP_163301475.1">
    <property type="nucleotide sequence ID" value="NZ_JAAGRQ010000019.1"/>
</dbReference>
<dbReference type="SMART" id="SM00260">
    <property type="entry name" value="CheW"/>
    <property type="match status" value="1"/>
</dbReference>
<dbReference type="PANTHER" id="PTHR47233">
    <property type="entry name" value="CHEMOTAXIS PROTEIN CHEV"/>
    <property type="match status" value="1"/>
</dbReference>
<sequence>MDHADILLESGTNELEIVEFHVLEDLGHGETRALAFGVNVAKVLEIIENPGLSPLSSAPHPCFLGTIPLRELVLPVLDLAVWLDITRARTPGEVVLVTRFNSRTTGFLASGVTHIHRVAWSSVEAPHRLLGGCVTGLVRIEDHFVQLIDLERILFELDPVPDEEPKQREKPARTYSVLLAEDSAVMRQMVFERLTEAGFRVILTGNGDEALTLLRAMAAGAKSEDQPGAELPDVVVTDVEMPQLDGYTLTRRIKEDPDLGALPVILFSSLVNEDLRHKGRAVGADAQISKPEFGRLADVVRALIEKR</sequence>
<dbReference type="EMBL" id="JAAGRQ010000019">
    <property type="protein sequence ID" value="NDY56423.1"/>
    <property type="molecule type" value="Genomic_DNA"/>
</dbReference>
<dbReference type="PIRSF" id="PIRSF002867">
    <property type="entry name" value="CheV"/>
    <property type="match status" value="1"/>
</dbReference>
<evidence type="ECO:0000313" key="5">
    <source>
        <dbReference type="Proteomes" id="UP000469724"/>
    </source>
</evidence>
<dbReference type="SUPFAM" id="SSF52172">
    <property type="entry name" value="CheY-like"/>
    <property type="match status" value="1"/>
</dbReference>
<proteinExistence type="predicted"/>
<reference evidence="4 5" key="1">
    <citation type="submission" date="2020-02" db="EMBL/GenBank/DDBJ databases">
        <title>Comparative genomics of sulfur disproportionating microorganisms.</title>
        <authorList>
            <person name="Ward L.M."/>
            <person name="Bertran E."/>
            <person name="Johnston D.T."/>
        </authorList>
    </citation>
    <scope>NUCLEOTIDE SEQUENCE [LARGE SCALE GENOMIC DNA]</scope>
    <source>
        <strain evidence="4 5">DSM 3696</strain>
    </source>
</reference>
<dbReference type="InterPro" id="IPR036061">
    <property type="entry name" value="CheW-like_dom_sf"/>
</dbReference>
<feature type="modified residue" description="4-aspartylphosphate" evidence="1">
    <location>
        <position position="238"/>
    </location>
</feature>
<dbReference type="InterPro" id="IPR002545">
    <property type="entry name" value="CheW-lke_dom"/>
</dbReference>
<dbReference type="SUPFAM" id="SSF50341">
    <property type="entry name" value="CheW-like"/>
    <property type="match status" value="1"/>
</dbReference>
<accession>A0A7K3NKS3</accession>
<keyword evidence="5" id="KW-1185">Reference proteome</keyword>